<dbReference type="InterPro" id="IPR001789">
    <property type="entry name" value="Sig_transdc_resp-reg_receiver"/>
</dbReference>
<evidence type="ECO:0000256" key="15">
    <source>
        <dbReference type="SAM" id="Coils"/>
    </source>
</evidence>
<dbReference type="AlphaFoldDB" id="A0AAE3GQM0"/>
<dbReference type="PANTHER" id="PTHR43047:SF64">
    <property type="entry name" value="HISTIDINE KINASE CONTAINING CHEY-HOMOLOGOUS RECEIVER DOMAIN AND PAS DOMAIN-RELATED"/>
    <property type="match status" value="1"/>
</dbReference>
<dbReference type="Gene3D" id="6.10.340.10">
    <property type="match status" value="1"/>
</dbReference>
<dbReference type="InterPro" id="IPR011006">
    <property type="entry name" value="CheY-like_superfamily"/>
</dbReference>
<feature type="domain" description="Histidine kinase" evidence="17">
    <location>
        <begin position="488"/>
        <end position="752"/>
    </location>
</feature>
<feature type="transmembrane region" description="Helical" evidence="16">
    <location>
        <begin position="20"/>
        <end position="42"/>
    </location>
</feature>
<dbReference type="PANTHER" id="PTHR43047">
    <property type="entry name" value="TWO-COMPONENT HISTIDINE PROTEIN KINASE"/>
    <property type="match status" value="1"/>
</dbReference>
<evidence type="ECO:0000256" key="7">
    <source>
        <dbReference type="ARBA" id="ARBA00022692"/>
    </source>
</evidence>
<evidence type="ECO:0000256" key="13">
    <source>
        <dbReference type="ARBA" id="ARBA00023136"/>
    </source>
</evidence>
<keyword evidence="11 16" id="KW-1133">Transmembrane helix</keyword>
<dbReference type="SUPFAM" id="SSF47384">
    <property type="entry name" value="Homodimeric domain of signal transducing histidine kinase"/>
    <property type="match status" value="1"/>
</dbReference>
<evidence type="ECO:0000256" key="11">
    <source>
        <dbReference type="ARBA" id="ARBA00022989"/>
    </source>
</evidence>
<evidence type="ECO:0000256" key="4">
    <source>
        <dbReference type="ARBA" id="ARBA00022475"/>
    </source>
</evidence>
<keyword evidence="12" id="KW-0902">Two-component regulatory system</keyword>
<dbReference type="InterPro" id="IPR003594">
    <property type="entry name" value="HATPase_dom"/>
</dbReference>
<dbReference type="SMART" id="SM00304">
    <property type="entry name" value="HAMP"/>
    <property type="match status" value="1"/>
</dbReference>
<dbReference type="InterPro" id="IPR029151">
    <property type="entry name" value="Sensor-like_sf"/>
</dbReference>
<dbReference type="InterPro" id="IPR003661">
    <property type="entry name" value="HisK_dim/P_dom"/>
</dbReference>
<dbReference type="SMART" id="SM00388">
    <property type="entry name" value="HisKA"/>
    <property type="match status" value="1"/>
</dbReference>
<evidence type="ECO:0000256" key="3">
    <source>
        <dbReference type="ARBA" id="ARBA00012438"/>
    </source>
</evidence>
<dbReference type="SUPFAM" id="SSF55874">
    <property type="entry name" value="ATPase domain of HSP90 chaperone/DNA topoisomerase II/histidine kinase"/>
    <property type="match status" value="1"/>
</dbReference>
<dbReference type="Gene3D" id="1.10.287.130">
    <property type="match status" value="1"/>
</dbReference>
<dbReference type="PROSITE" id="PS50109">
    <property type="entry name" value="HIS_KIN"/>
    <property type="match status" value="1"/>
</dbReference>
<dbReference type="Proteomes" id="UP001204953">
    <property type="component" value="Unassembled WGS sequence"/>
</dbReference>
<dbReference type="CDD" id="cd06225">
    <property type="entry name" value="HAMP"/>
    <property type="match status" value="1"/>
</dbReference>
<evidence type="ECO:0000259" key="18">
    <source>
        <dbReference type="PROSITE" id="PS50110"/>
    </source>
</evidence>
<feature type="modified residue" description="4-aspartylphosphate" evidence="14">
    <location>
        <position position="827"/>
    </location>
</feature>
<sequence length="983" mass="110506">MSVKTLKSIAKLASHLPLRQVIVISFVVQITGTVGLVGYLSFRNGQKAVNDLANQLIEKVSDRILQSLHTYTATPHAINQINANAISLGQINLQDFRSLERQLWNQIQVFNTVTYIQFGSEEQGFVGIKRLTDAQFNITISSKYTNNTYTTYLVDSQGNRTKLLKEIPNYDPRIRPWYKAPVKAGKSAWSEIYTYFDFSTLAITEGLPLYDRKGNLIGVTAVDLSLSQIGDFLRTLSVGKGETFIIERNGFLVASSASEEPFIQKAEKPQRLAAINSKEPLISATANYLKESYSNLNQIQKQSQFNFDIAGKYHRCQITPFSDEFGLDWLIVVVVPESDFMAEINANTRTTIILCFGALFLSSLLGIFTSRWISKPILNLSQAAQKISSGELNQQVEIEGTQELQILAHSFNQMAGQLRSSFAALEQINQQLETRVEQRTAQLQESQSQLQKQAQQLEERVRQRTAELLDAKEAAEVANQAKSTFLATMSHELRTPLNAILGFAQLMRRDSSLTPSQRQNLKTINSSGEHLLALINDILDMSKIESGRMILYENSFDIHLLIDSIEEMFKFQVNEKGVKLNCDYTPEIPQYIHADERKLRQVLINLIGNAIKFNKPGGVVTLRVGMGSGEWFFWSGIGAKHLGEVSSEKPNILYPNASPFLENGEWETTNNQQVITINFEIEDTGCGIPPEYIKDLFEPFVQSKTNRGFQEGTGLGLPISRYFVRLMGGDIALIRTEVNQGTVFAFNIQTTVAEAADVELNAPLLQVIGIEPNQPTYRLLIVEDCWENRQLLVNLLQPLGFEIREALNGLEAVEILQNWHPHLIWMDLRMPVMDGYEATQQIRARIPGEATAIVALTAHIFKEEEAAILSAGFDDCVSKPFREAELFAVMSRHLGVRYIYEDPTAEEIKLEQENVITLSAIASLPSQWIANLEQGIMEADLDLIESIISQIRTQDNSLADAIQEDINKFEYEKILNLIEAINT</sequence>
<dbReference type="FunFam" id="1.10.287.130:FF:000038">
    <property type="entry name" value="Sensory transduction histidine kinase"/>
    <property type="match status" value="1"/>
</dbReference>
<keyword evidence="15" id="KW-0175">Coiled coil</keyword>
<dbReference type="SUPFAM" id="SSF158472">
    <property type="entry name" value="HAMP domain-like"/>
    <property type="match status" value="1"/>
</dbReference>
<gene>
    <name evidence="20" type="ORF">NJ959_07880</name>
</gene>
<evidence type="ECO:0000256" key="12">
    <source>
        <dbReference type="ARBA" id="ARBA00023012"/>
    </source>
</evidence>
<organism evidence="20 21">
    <name type="scientific">Limnofasciculus baicalensis BBK-W-15</name>
    <dbReference type="NCBI Taxonomy" id="2699891"/>
    <lineage>
        <taxon>Bacteria</taxon>
        <taxon>Bacillati</taxon>
        <taxon>Cyanobacteriota</taxon>
        <taxon>Cyanophyceae</taxon>
        <taxon>Coleofasciculales</taxon>
        <taxon>Coleofasciculaceae</taxon>
        <taxon>Limnofasciculus</taxon>
        <taxon>Limnofasciculus baicalensis</taxon>
    </lineage>
</organism>
<protein>
    <recommendedName>
        <fullName evidence="3">histidine kinase</fullName>
        <ecNumber evidence="3">2.7.13.3</ecNumber>
    </recommendedName>
</protein>
<dbReference type="PROSITE" id="PS50110">
    <property type="entry name" value="RESPONSE_REGULATORY"/>
    <property type="match status" value="1"/>
</dbReference>
<feature type="domain" description="HAMP" evidence="19">
    <location>
        <begin position="371"/>
        <end position="423"/>
    </location>
</feature>
<dbReference type="SUPFAM" id="SSF103190">
    <property type="entry name" value="Sensory domain-like"/>
    <property type="match status" value="1"/>
</dbReference>
<feature type="coiled-coil region" evidence="15">
    <location>
        <begin position="422"/>
        <end position="474"/>
    </location>
</feature>
<comment type="catalytic activity">
    <reaction evidence="1">
        <text>ATP + protein L-histidine = ADP + protein N-phospho-L-histidine.</text>
        <dbReference type="EC" id="2.7.13.3"/>
    </reaction>
</comment>
<dbReference type="RefSeq" id="WP_254011192.1">
    <property type="nucleotide sequence ID" value="NZ_JAMZMM010000053.1"/>
</dbReference>
<dbReference type="InterPro" id="IPR036890">
    <property type="entry name" value="HATPase_C_sf"/>
</dbReference>
<keyword evidence="10 20" id="KW-0067">ATP-binding</keyword>
<evidence type="ECO:0000259" key="17">
    <source>
        <dbReference type="PROSITE" id="PS50109"/>
    </source>
</evidence>
<name>A0AAE3GQM0_9CYAN</name>
<dbReference type="GO" id="GO:0005524">
    <property type="term" value="F:ATP binding"/>
    <property type="evidence" value="ECO:0007669"/>
    <property type="project" value="UniProtKB-KW"/>
</dbReference>
<dbReference type="SUPFAM" id="SSF52172">
    <property type="entry name" value="CheY-like"/>
    <property type="match status" value="1"/>
</dbReference>
<evidence type="ECO:0000256" key="10">
    <source>
        <dbReference type="ARBA" id="ARBA00022840"/>
    </source>
</evidence>
<keyword evidence="6" id="KW-0808">Transferase</keyword>
<dbReference type="Gene3D" id="3.30.565.10">
    <property type="entry name" value="Histidine kinase-like ATPase, C-terminal domain"/>
    <property type="match status" value="1"/>
</dbReference>
<keyword evidence="9" id="KW-0418">Kinase</keyword>
<dbReference type="InterPro" id="IPR004358">
    <property type="entry name" value="Sig_transdc_His_kin-like_C"/>
</dbReference>
<dbReference type="InterPro" id="IPR005467">
    <property type="entry name" value="His_kinase_dom"/>
</dbReference>
<accession>A0AAE3GQM0</accession>
<dbReference type="InterPro" id="IPR003660">
    <property type="entry name" value="HAMP_dom"/>
</dbReference>
<evidence type="ECO:0000259" key="19">
    <source>
        <dbReference type="PROSITE" id="PS50885"/>
    </source>
</evidence>
<dbReference type="Pfam" id="PF00072">
    <property type="entry name" value="Response_reg"/>
    <property type="match status" value="1"/>
</dbReference>
<reference evidence="20" key="1">
    <citation type="submission" date="2022-06" db="EMBL/GenBank/DDBJ databases">
        <title>New cyanobacteria of genus Symplocastrum in benthos of Lake Baikal.</title>
        <authorList>
            <person name="Sorokovikova E."/>
            <person name="Tikhonova I."/>
            <person name="Krasnopeev A."/>
            <person name="Evseev P."/>
            <person name="Gladkikh A."/>
            <person name="Belykh O."/>
        </authorList>
    </citation>
    <scope>NUCLEOTIDE SEQUENCE</scope>
    <source>
        <strain evidence="20">BBK-W-15</strain>
    </source>
</reference>
<keyword evidence="4" id="KW-1003">Cell membrane</keyword>
<dbReference type="Pfam" id="PF02518">
    <property type="entry name" value="HATPase_c"/>
    <property type="match status" value="1"/>
</dbReference>
<evidence type="ECO:0000256" key="2">
    <source>
        <dbReference type="ARBA" id="ARBA00004651"/>
    </source>
</evidence>
<feature type="domain" description="Response regulatory" evidence="18">
    <location>
        <begin position="778"/>
        <end position="894"/>
    </location>
</feature>
<dbReference type="EC" id="2.7.13.3" evidence="3"/>
<dbReference type="CDD" id="cd00082">
    <property type="entry name" value="HisKA"/>
    <property type="match status" value="1"/>
</dbReference>
<dbReference type="Gene3D" id="3.30.450.20">
    <property type="entry name" value="PAS domain"/>
    <property type="match status" value="1"/>
</dbReference>
<dbReference type="PROSITE" id="PS50885">
    <property type="entry name" value="HAMP"/>
    <property type="match status" value="1"/>
</dbReference>
<keyword evidence="13 16" id="KW-0472">Membrane</keyword>
<evidence type="ECO:0000313" key="20">
    <source>
        <dbReference type="EMBL" id="MCP2728394.1"/>
    </source>
</evidence>
<keyword evidence="7 16" id="KW-0812">Transmembrane</keyword>
<evidence type="ECO:0000256" key="9">
    <source>
        <dbReference type="ARBA" id="ARBA00022777"/>
    </source>
</evidence>
<proteinExistence type="predicted"/>
<dbReference type="Pfam" id="PF00672">
    <property type="entry name" value="HAMP"/>
    <property type="match status" value="1"/>
</dbReference>
<evidence type="ECO:0000256" key="5">
    <source>
        <dbReference type="ARBA" id="ARBA00022553"/>
    </source>
</evidence>
<dbReference type="PRINTS" id="PR00344">
    <property type="entry name" value="BCTRLSENSOR"/>
</dbReference>
<dbReference type="EMBL" id="JAMZMM010000053">
    <property type="protein sequence ID" value="MCP2728394.1"/>
    <property type="molecule type" value="Genomic_DNA"/>
</dbReference>
<dbReference type="Gene3D" id="3.40.50.2300">
    <property type="match status" value="1"/>
</dbReference>
<keyword evidence="21" id="KW-1185">Reference proteome</keyword>
<evidence type="ECO:0000256" key="14">
    <source>
        <dbReference type="PROSITE-ProRule" id="PRU00169"/>
    </source>
</evidence>
<comment type="subcellular location">
    <subcellularLocation>
        <location evidence="2">Cell membrane</location>
        <topology evidence="2">Multi-pass membrane protein</topology>
    </subcellularLocation>
</comment>
<evidence type="ECO:0000256" key="16">
    <source>
        <dbReference type="SAM" id="Phobius"/>
    </source>
</evidence>
<evidence type="ECO:0000256" key="1">
    <source>
        <dbReference type="ARBA" id="ARBA00000085"/>
    </source>
</evidence>
<comment type="caution">
    <text evidence="20">The sequence shown here is derived from an EMBL/GenBank/DDBJ whole genome shotgun (WGS) entry which is preliminary data.</text>
</comment>
<keyword evidence="8" id="KW-0547">Nucleotide-binding</keyword>
<evidence type="ECO:0000313" key="21">
    <source>
        <dbReference type="Proteomes" id="UP001204953"/>
    </source>
</evidence>
<dbReference type="SMART" id="SM00387">
    <property type="entry name" value="HATPase_c"/>
    <property type="match status" value="1"/>
</dbReference>
<dbReference type="GO" id="GO:0005886">
    <property type="term" value="C:plasma membrane"/>
    <property type="evidence" value="ECO:0007669"/>
    <property type="project" value="UniProtKB-SubCell"/>
</dbReference>
<dbReference type="Pfam" id="PF02743">
    <property type="entry name" value="dCache_1"/>
    <property type="match status" value="1"/>
</dbReference>
<dbReference type="CDD" id="cd12913">
    <property type="entry name" value="PDC1_MCP_like"/>
    <property type="match status" value="1"/>
</dbReference>
<keyword evidence="5 14" id="KW-0597">Phosphoprotein</keyword>
<evidence type="ECO:0000256" key="6">
    <source>
        <dbReference type="ARBA" id="ARBA00022679"/>
    </source>
</evidence>
<evidence type="ECO:0000256" key="8">
    <source>
        <dbReference type="ARBA" id="ARBA00022741"/>
    </source>
</evidence>
<dbReference type="SMART" id="SM00448">
    <property type="entry name" value="REC"/>
    <property type="match status" value="1"/>
</dbReference>
<dbReference type="Pfam" id="PF00512">
    <property type="entry name" value="HisKA"/>
    <property type="match status" value="1"/>
</dbReference>
<feature type="transmembrane region" description="Helical" evidence="16">
    <location>
        <begin position="351"/>
        <end position="373"/>
    </location>
</feature>
<dbReference type="CDD" id="cd17546">
    <property type="entry name" value="REC_hyHK_CKI1_RcsC-like"/>
    <property type="match status" value="1"/>
</dbReference>
<dbReference type="InterPro" id="IPR033479">
    <property type="entry name" value="dCache_1"/>
</dbReference>
<dbReference type="GO" id="GO:0000155">
    <property type="term" value="F:phosphorelay sensor kinase activity"/>
    <property type="evidence" value="ECO:0007669"/>
    <property type="project" value="InterPro"/>
</dbReference>
<dbReference type="InterPro" id="IPR036097">
    <property type="entry name" value="HisK_dim/P_sf"/>
</dbReference>